<dbReference type="Proteomes" id="UP001600888">
    <property type="component" value="Unassembled WGS sequence"/>
</dbReference>
<protein>
    <recommendedName>
        <fullName evidence="4">Glycosyltransferase family 31 protein</fullName>
    </recommendedName>
</protein>
<comment type="caution">
    <text evidence="2">The sequence shown here is derived from an EMBL/GenBank/DDBJ whole genome shotgun (WGS) entry which is preliminary data.</text>
</comment>
<dbReference type="InterPro" id="IPR006740">
    <property type="entry name" value="DUF604"/>
</dbReference>
<keyword evidence="1" id="KW-1133">Transmembrane helix</keyword>
<name>A0ABR4EZU4_9PEZI</name>
<evidence type="ECO:0008006" key="4">
    <source>
        <dbReference type="Google" id="ProtNLM"/>
    </source>
</evidence>
<keyword evidence="3" id="KW-1185">Reference proteome</keyword>
<dbReference type="Gene3D" id="3.90.550.50">
    <property type="match status" value="1"/>
</dbReference>
<gene>
    <name evidence="2" type="ORF">FJTKL_04634</name>
</gene>
<evidence type="ECO:0000313" key="2">
    <source>
        <dbReference type="EMBL" id="KAL2287815.1"/>
    </source>
</evidence>
<proteinExistence type="predicted"/>
<evidence type="ECO:0000256" key="1">
    <source>
        <dbReference type="SAM" id="Phobius"/>
    </source>
</evidence>
<organism evidence="2 3">
    <name type="scientific">Diaporthe vaccinii</name>
    <dbReference type="NCBI Taxonomy" id="105482"/>
    <lineage>
        <taxon>Eukaryota</taxon>
        <taxon>Fungi</taxon>
        <taxon>Dikarya</taxon>
        <taxon>Ascomycota</taxon>
        <taxon>Pezizomycotina</taxon>
        <taxon>Sordariomycetes</taxon>
        <taxon>Sordariomycetidae</taxon>
        <taxon>Diaporthales</taxon>
        <taxon>Diaporthaceae</taxon>
        <taxon>Diaporthe</taxon>
        <taxon>Diaporthe eres species complex</taxon>
    </lineage>
</organism>
<dbReference type="EMBL" id="JBAWTH010000018">
    <property type="protein sequence ID" value="KAL2287815.1"/>
    <property type="molecule type" value="Genomic_DNA"/>
</dbReference>
<accession>A0ABR4EZU4</accession>
<dbReference type="PANTHER" id="PTHR10811">
    <property type="entry name" value="FRINGE-RELATED"/>
    <property type="match status" value="1"/>
</dbReference>
<feature type="transmembrane region" description="Helical" evidence="1">
    <location>
        <begin position="55"/>
        <end position="72"/>
    </location>
</feature>
<keyword evidence="1" id="KW-0812">Transmembrane</keyword>
<reference evidence="2 3" key="1">
    <citation type="submission" date="2024-03" db="EMBL/GenBank/DDBJ databases">
        <title>A high-quality draft genome sequence of Diaporthe vaccinii, a causative agent of upright dieback and viscid rot disease in cranberry plants.</title>
        <authorList>
            <person name="Sarrasin M."/>
            <person name="Lang B.F."/>
            <person name="Burger G."/>
        </authorList>
    </citation>
    <scope>NUCLEOTIDE SEQUENCE [LARGE SCALE GENOMIC DNA]</scope>
    <source>
        <strain evidence="2 3">IS7</strain>
    </source>
</reference>
<dbReference type="Pfam" id="PF04646">
    <property type="entry name" value="DUF604"/>
    <property type="match status" value="1"/>
</dbReference>
<evidence type="ECO:0000313" key="3">
    <source>
        <dbReference type="Proteomes" id="UP001600888"/>
    </source>
</evidence>
<keyword evidence="1" id="KW-0472">Membrane</keyword>
<sequence>MMSPIDQQSTTHHHPYSATSSTVGYFNTRFANIVSATSMATAAALVMRLRPMARCVMLSALVLVAIGLIYELDALPGGDIFTTSKSYTTNQRPVRTKAGAGAENPSDSCAVELNHLKSMGLTDTIRHSRRCVRPLSSVDVDRDAIANISSHLLTKKGTLDLSDACTIDVGAIPCDPLELPVPPAYPTNHGQFTHITFGVATTFARLLDSKSTFAHWLSDSGSTLIGLLTDDSEELGNVDPTALVEEYEAEGMKLILVPKNRPEHTTEQSHVMIIRDMLKHARATGKETHWLGIIDDDTFFPSLHALASAFAQYDHTKPQYLGQLTESAHTVPIGILGGFGGAGIFLSWPLAQLLEPHLESCLEEFPNRGGDMQIMSCIYAHSFAKLKMVEGLYQMDIMGDTAGFYESSRRVLSLHHWKSWHWSPVDKMAAITKVCGGCFLQRFAFLGNDNEAFTILNNGYSINIYSTDLEEIPDLSLTEQTWDGGEDGAYQWSLGPLRPKVDKEKKKSYWLEAAVAGENGTLTQVYVHRGNRKRREYDEVIELVWQP</sequence>